<evidence type="ECO:0000313" key="2">
    <source>
        <dbReference type="EMBL" id="MFC4034560.1"/>
    </source>
</evidence>
<name>A0ABV8HR95_9ACTN</name>
<feature type="transmembrane region" description="Helical" evidence="1">
    <location>
        <begin position="97"/>
        <end position="121"/>
    </location>
</feature>
<keyword evidence="3" id="KW-1185">Reference proteome</keyword>
<evidence type="ECO:0000256" key="1">
    <source>
        <dbReference type="SAM" id="Phobius"/>
    </source>
</evidence>
<feature type="transmembrane region" description="Helical" evidence="1">
    <location>
        <begin position="6"/>
        <end position="28"/>
    </location>
</feature>
<comment type="caution">
    <text evidence="2">The sequence shown here is derived from an EMBL/GenBank/DDBJ whole genome shotgun (WGS) entry which is preliminary data.</text>
</comment>
<keyword evidence="1" id="KW-1133">Transmembrane helix</keyword>
<protein>
    <submittedName>
        <fullName evidence="2">Uncharacterized protein</fullName>
    </submittedName>
</protein>
<evidence type="ECO:0000313" key="3">
    <source>
        <dbReference type="Proteomes" id="UP001595765"/>
    </source>
</evidence>
<dbReference type="Proteomes" id="UP001595765">
    <property type="component" value="Unassembled WGS sequence"/>
</dbReference>
<accession>A0ABV8HR95</accession>
<sequence length="169" mass="17293">MPLPYAVSLGGVTVGAAILILFLLRWWFREKHRPAALVPFLLSLAYGMLIILSAGSALSLLGVGGWVVLWAGNLAGYAGLVYGVGGTSPSVTRHHAIALSEGGHVVVLLLTVVLVGLWVWAKKVPNGKIAAGISSGICLALSGTLAGIAAVPLGSGANLLGLGFTRRFS</sequence>
<keyword evidence="1" id="KW-0812">Transmembrane</keyword>
<proteinExistence type="predicted"/>
<feature type="transmembrane region" description="Helical" evidence="1">
    <location>
        <begin position="67"/>
        <end position="85"/>
    </location>
</feature>
<organism evidence="2 3">
    <name type="scientific">Streptomyces polygonati</name>
    <dbReference type="NCBI Taxonomy" id="1617087"/>
    <lineage>
        <taxon>Bacteria</taxon>
        <taxon>Bacillati</taxon>
        <taxon>Actinomycetota</taxon>
        <taxon>Actinomycetes</taxon>
        <taxon>Kitasatosporales</taxon>
        <taxon>Streptomycetaceae</taxon>
        <taxon>Streptomyces</taxon>
    </lineage>
</organism>
<feature type="transmembrane region" description="Helical" evidence="1">
    <location>
        <begin position="133"/>
        <end position="160"/>
    </location>
</feature>
<dbReference type="RefSeq" id="WP_386432879.1">
    <property type="nucleotide sequence ID" value="NZ_JBHSBB010000014.1"/>
</dbReference>
<dbReference type="EMBL" id="JBHSBB010000014">
    <property type="protein sequence ID" value="MFC4034560.1"/>
    <property type="molecule type" value="Genomic_DNA"/>
</dbReference>
<keyword evidence="1" id="KW-0472">Membrane</keyword>
<gene>
    <name evidence="2" type="ORF">ACFO3J_24230</name>
</gene>
<reference evidence="3" key="1">
    <citation type="journal article" date="2019" name="Int. J. Syst. Evol. Microbiol.">
        <title>The Global Catalogue of Microorganisms (GCM) 10K type strain sequencing project: providing services to taxonomists for standard genome sequencing and annotation.</title>
        <authorList>
            <consortium name="The Broad Institute Genomics Platform"/>
            <consortium name="The Broad Institute Genome Sequencing Center for Infectious Disease"/>
            <person name="Wu L."/>
            <person name="Ma J."/>
        </authorList>
    </citation>
    <scope>NUCLEOTIDE SEQUENCE [LARGE SCALE GENOMIC DNA]</scope>
    <source>
        <strain evidence="3">CGMCC 4.7237</strain>
    </source>
</reference>
<feature type="transmembrane region" description="Helical" evidence="1">
    <location>
        <begin position="40"/>
        <end position="61"/>
    </location>
</feature>